<proteinExistence type="inferred from homology"/>
<gene>
    <name evidence="9" type="ORF">SAMN04488541_104132</name>
</gene>
<dbReference type="STRING" id="1003.SAMN04488541_104132"/>
<dbReference type="InterPro" id="IPR037051">
    <property type="entry name" value="4-carb_acid_sugar_kinase_N_sf"/>
</dbReference>
<keyword evidence="4" id="KW-0418">Kinase</keyword>
<evidence type="ECO:0000256" key="5">
    <source>
        <dbReference type="ARBA" id="ARBA00022840"/>
    </source>
</evidence>
<feature type="domain" description="Four-carbon acid sugar kinase N-terminal" evidence="7">
    <location>
        <begin position="7"/>
        <end position="254"/>
    </location>
</feature>
<name>A0A1I2J535_9BACT</name>
<dbReference type="Proteomes" id="UP000199513">
    <property type="component" value="Unassembled WGS sequence"/>
</dbReference>
<sequence>MNMLDLTFYGDDFTGSTDVMEALALAHVPVALFTEPPTKAQIHDFQFKNTFFSMQKLRAVGVAGISRSLNREQMQATLPAIFEKLAALNAKFFHYKVCSTFDSSPGIGSIGQAIDIASEYFESELIPLLVGMPKLNRFVVFGNLFARVQETTYRLDRHPTMSKHPITPMDESDILLHLSKQTKKEGFLIDVLQLEDRQKNLTQLLDKAKSAGKKIVLFDTLSPTHLNLIGKGLNAYFPTSNQLIVGSSAVATALFPEKENEAQRAKTAIGKAKKMIAMSGSCSPVAAEQILYAQQIGFKTIAIDTVRLLNEQESASEQERLMRLASESKNDYLPIIFYSALGPNDPSLPLVKQIPHGQERLPILLGKLLKDLVLRYKPDRVISAGGDTSGKITRLLEIDALEFLAELTAGSPFCLTHAQRKEFDNLQIALKGGQNGKKSFYQEAYEGVKY</sequence>
<evidence type="ECO:0000313" key="9">
    <source>
        <dbReference type="EMBL" id="SFF49138.1"/>
    </source>
</evidence>
<evidence type="ECO:0000256" key="3">
    <source>
        <dbReference type="ARBA" id="ARBA00022741"/>
    </source>
</evidence>
<keyword evidence="10" id="KW-1185">Reference proteome</keyword>
<dbReference type="Gene3D" id="3.40.50.10840">
    <property type="entry name" value="Putative sugar-binding, N-terminal domain"/>
    <property type="match status" value="1"/>
</dbReference>
<dbReference type="InterPro" id="IPR010737">
    <property type="entry name" value="4-carb_acid_sugar_kinase_N"/>
</dbReference>
<evidence type="ECO:0000256" key="1">
    <source>
        <dbReference type="ARBA" id="ARBA00005715"/>
    </source>
</evidence>
<dbReference type="GO" id="GO:0005524">
    <property type="term" value="F:ATP binding"/>
    <property type="evidence" value="ECO:0007669"/>
    <property type="project" value="UniProtKB-KW"/>
</dbReference>
<keyword evidence="5" id="KW-0067">ATP-binding</keyword>
<keyword evidence="6" id="KW-0119">Carbohydrate metabolism</keyword>
<dbReference type="Pfam" id="PF07005">
    <property type="entry name" value="SBD_N"/>
    <property type="match status" value="1"/>
</dbReference>
<dbReference type="InterPro" id="IPR042213">
    <property type="entry name" value="NBD_C_sf"/>
</dbReference>
<evidence type="ECO:0000259" key="8">
    <source>
        <dbReference type="Pfam" id="PF17042"/>
    </source>
</evidence>
<evidence type="ECO:0000256" key="6">
    <source>
        <dbReference type="ARBA" id="ARBA00023277"/>
    </source>
</evidence>
<protein>
    <submittedName>
        <fullName evidence="9">Uncharacterized conserved protein YgbK, DUF1537 family</fullName>
    </submittedName>
</protein>
<organism evidence="9 10">
    <name type="scientific">Thermoflexibacter ruber</name>
    <dbReference type="NCBI Taxonomy" id="1003"/>
    <lineage>
        <taxon>Bacteria</taxon>
        <taxon>Pseudomonadati</taxon>
        <taxon>Bacteroidota</taxon>
        <taxon>Cytophagia</taxon>
        <taxon>Cytophagales</taxon>
        <taxon>Thermoflexibacteraceae</taxon>
        <taxon>Thermoflexibacter</taxon>
    </lineage>
</organism>
<keyword evidence="2" id="KW-0808">Transferase</keyword>
<keyword evidence="3" id="KW-0547">Nucleotide-binding</keyword>
<dbReference type="AlphaFoldDB" id="A0A1I2J535"/>
<comment type="similarity">
    <text evidence="1">Belongs to the four-carbon acid sugar kinase family.</text>
</comment>
<dbReference type="Gene3D" id="3.40.980.20">
    <property type="entry name" value="Four-carbon acid sugar kinase, nucleotide binding domain"/>
    <property type="match status" value="1"/>
</dbReference>
<dbReference type="Pfam" id="PF17042">
    <property type="entry name" value="NBD_C"/>
    <property type="match status" value="1"/>
</dbReference>
<evidence type="ECO:0000256" key="4">
    <source>
        <dbReference type="ARBA" id="ARBA00022777"/>
    </source>
</evidence>
<feature type="domain" description="Four-carbon acid sugar kinase nucleotide binding" evidence="8">
    <location>
        <begin position="277"/>
        <end position="440"/>
    </location>
</feature>
<dbReference type="InterPro" id="IPR031475">
    <property type="entry name" value="NBD_C"/>
</dbReference>
<dbReference type="GO" id="GO:0016301">
    <property type="term" value="F:kinase activity"/>
    <property type="evidence" value="ECO:0007669"/>
    <property type="project" value="UniProtKB-KW"/>
</dbReference>
<accession>A0A1I2J535</accession>
<evidence type="ECO:0000313" key="10">
    <source>
        <dbReference type="Proteomes" id="UP000199513"/>
    </source>
</evidence>
<evidence type="ECO:0000259" key="7">
    <source>
        <dbReference type="Pfam" id="PF07005"/>
    </source>
</evidence>
<evidence type="ECO:0000256" key="2">
    <source>
        <dbReference type="ARBA" id="ARBA00022679"/>
    </source>
</evidence>
<dbReference type="SUPFAM" id="SSF142764">
    <property type="entry name" value="YgbK-like"/>
    <property type="match status" value="1"/>
</dbReference>
<dbReference type="EMBL" id="FONY01000041">
    <property type="protein sequence ID" value="SFF49138.1"/>
    <property type="molecule type" value="Genomic_DNA"/>
</dbReference>
<reference evidence="9 10" key="1">
    <citation type="submission" date="2016-10" db="EMBL/GenBank/DDBJ databases">
        <authorList>
            <person name="de Groot N.N."/>
        </authorList>
    </citation>
    <scope>NUCLEOTIDE SEQUENCE [LARGE SCALE GENOMIC DNA]</scope>
    <source>
        <strain>GEY</strain>
        <strain evidence="10">DSM 9560</strain>
    </source>
</reference>